<feature type="transmembrane region" description="Helical" evidence="7">
    <location>
        <begin position="66"/>
        <end position="91"/>
    </location>
</feature>
<keyword evidence="5 7" id="KW-1133">Transmembrane helix</keyword>
<proteinExistence type="inferred from homology"/>
<organism evidence="10 11">
    <name type="scientific">Streptomyces sodiiphilus</name>
    <dbReference type="NCBI Taxonomy" id="226217"/>
    <lineage>
        <taxon>Bacteria</taxon>
        <taxon>Bacillati</taxon>
        <taxon>Actinomycetota</taxon>
        <taxon>Actinomycetes</taxon>
        <taxon>Kitasatosporales</taxon>
        <taxon>Streptomycetaceae</taxon>
        <taxon>Streptomyces</taxon>
    </lineage>
</organism>
<feature type="transmembrane region" description="Helical" evidence="7">
    <location>
        <begin position="124"/>
        <end position="152"/>
    </location>
</feature>
<dbReference type="SUPFAM" id="SSF161098">
    <property type="entry name" value="MetI-like"/>
    <property type="match status" value="1"/>
</dbReference>
<feature type="domain" description="ABC transmembrane type-1" evidence="9">
    <location>
        <begin position="125"/>
        <end position="347"/>
    </location>
</feature>
<feature type="compositionally biased region" description="Low complexity" evidence="8">
    <location>
        <begin position="16"/>
        <end position="27"/>
    </location>
</feature>
<evidence type="ECO:0000259" key="9">
    <source>
        <dbReference type="PROSITE" id="PS50928"/>
    </source>
</evidence>
<protein>
    <submittedName>
        <fullName evidence="10">Sugar ABC transporter permease</fullName>
    </submittedName>
</protein>
<dbReference type="CDD" id="cd06261">
    <property type="entry name" value="TM_PBP2"/>
    <property type="match status" value="1"/>
</dbReference>
<dbReference type="InterPro" id="IPR000515">
    <property type="entry name" value="MetI-like"/>
</dbReference>
<evidence type="ECO:0000313" key="11">
    <source>
        <dbReference type="Proteomes" id="UP001501303"/>
    </source>
</evidence>
<dbReference type="PANTHER" id="PTHR30193">
    <property type="entry name" value="ABC TRANSPORTER PERMEASE PROTEIN"/>
    <property type="match status" value="1"/>
</dbReference>
<feature type="transmembrane region" description="Helical" evidence="7">
    <location>
        <begin position="325"/>
        <end position="346"/>
    </location>
</feature>
<feature type="transmembrane region" description="Helical" evidence="7">
    <location>
        <begin position="223"/>
        <end position="243"/>
    </location>
</feature>
<dbReference type="InterPro" id="IPR035906">
    <property type="entry name" value="MetI-like_sf"/>
</dbReference>
<keyword evidence="11" id="KW-1185">Reference proteome</keyword>
<feature type="transmembrane region" description="Helical" evidence="7">
    <location>
        <begin position="173"/>
        <end position="193"/>
    </location>
</feature>
<feature type="transmembrane region" description="Helical" evidence="7">
    <location>
        <begin position="286"/>
        <end position="305"/>
    </location>
</feature>
<evidence type="ECO:0000256" key="5">
    <source>
        <dbReference type="ARBA" id="ARBA00022989"/>
    </source>
</evidence>
<feature type="region of interest" description="Disordered" evidence="8">
    <location>
        <begin position="1"/>
        <end position="27"/>
    </location>
</feature>
<accession>A0ABN2P3Y5</accession>
<evidence type="ECO:0000256" key="3">
    <source>
        <dbReference type="ARBA" id="ARBA00022475"/>
    </source>
</evidence>
<dbReference type="PANTHER" id="PTHR30193:SF41">
    <property type="entry name" value="DIACETYLCHITOBIOSE UPTAKE SYSTEM PERMEASE PROTEIN NGCF"/>
    <property type="match status" value="1"/>
</dbReference>
<comment type="similarity">
    <text evidence="7">Belongs to the binding-protein-dependent transport system permease family.</text>
</comment>
<evidence type="ECO:0000313" key="10">
    <source>
        <dbReference type="EMBL" id="GAA1911237.1"/>
    </source>
</evidence>
<dbReference type="EMBL" id="BAAAMJ010000018">
    <property type="protein sequence ID" value="GAA1911237.1"/>
    <property type="molecule type" value="Genomic_DNA"/>
</dbReference>
<comment type="caution">
    <text evidence="10">The sequence shown here is derived from an EMBL/GenBank/DDBJ whole genome shotgun (WGS) entry which is preliminary data.</text>
</comment>
<feature type="compositionally biased region" description="Basic and acidic residues" evidence="8">
    <location>
        <begin position="1"/>
        <end position="13"/>
    </location>
</feature>
<evidence type="ECO:0000256" key="6">
    <source>
        <dbReference type="ARBA" id="ARBA00023136"/>
    </source>
</evidence>
<evidence type="ECO:0000256" key="7">
    <source>
        <dbReference type="RuleBase" id="RU363032"/>
    </source>
</evidence>
<dbReference type="InterPro" id="IPR051393">
    <property type="entry name" value="ABC_transporter_permease"/>
</dbReference>
<keyword evidence="6 7" id="KW-0472">Membrane</keyword>
<evidence type="ECO:0000256" key="1">
    <source>
        <dbReference type="ARBA" id="ARBA00004651"/>
    </source>
</evidence>
<sequence length="358" mass="40224">MTKRGDMAEDVRTAPRKGAAAPPARPEATTAGDRLLFVAAFFLPPRLTPDRVRYHRWYRKLDTYRFICWFLSLPLLFYGVFVVSPFLQAFFYSLTDWTGLSANYNFVGFDNYVRLWGDAQFWSALWNSVLLLIVVPVVTLALGLFFAFMLNAGGRHKKNEAISGVRGSQFYKIVYFFPQVLSVAIIAVIWARIFSPRSGILNASLERVGLGALTRDDWLGGPWALACVMAVLSWSFVGFYVVLFSAAMGSIPKEIYEAALLDGASRPATFFRITFPLSWDAIRTGWIYMGIQALDAFALVNIMIPDHGMDVLPTFLYKQAFVRGQAGYATAVGVVLFLVTLVFAVAMMRLGRRDRIEF</sequence>
<keyword evidence="4 7" id="KW-0812">Transmembrane</keyword>
<dbReference type="Pfam" id="PF00528">
    <property type="entry name" value="BPD_transp_1"/>
    <property type="match status" value="1"/>
</dbReference>
<evidence type="ECO:0000256" key="4">
    <source>
        <dbReference type="ARBA" id="ARBA00022692"/>
    </source>
</evidence>
<keyword evidence="2 7" id="KW-0813">Transport</keyword>
<dbReference type="Proteomes" id="UP001501303">
    <property type="component" value="Unassembled WGS sequence"/>
</dbReference>
<evidence type="ECO:0000256" key="8">
    <source>
        <dbReference type="SAM" id="MobiDB-lite"/>
    </source>
</evidence>
<dbReference type="PROSITE" id="PS50928">
    <property type="entry name" value="ABC_TM1"/>
    <property type="match status" value="1"/>
</dbReference>
<evidence type="ECO:0000256" key="2">
    <source>
        <dbReference type="ARBA" id="ARBA00022448"/>
    </source>
</evidence>
<reference evidence="10 11" key="1">
    <citation type="journal article" date="2019" name="Int. J. Syst. Evol. Microbiol.">
        <title>The Global Catalogue of Microorganisms (GCM) 10K type strain sequencing project: providing services to taxonomists for standard genome sequencing and annotation.</title>
        <authorList>
            <consortium name="The Broad Institute Genomics Platform"/>
            <consortium name="The Broad Institute Genome Sequencing Center for Infectious Disease"/>
            <person name="Wu L."/>
            <person name="Ma J."/>
        </authorList>
    </citation>
    <scope>NUCLEOTIDE SEQUENCE [LARGE SCALE GENOMIC DNA]</scope>
    <source>
        <strain evidence="10 11">JCM 13581</strain>
    </source>
</reference>
<comment type="subcellular location">
    <subcellularLocation>
        <location evidence="1 7">Cell membrane</location>
        <topology evidence="1 7">Multi-pass membrane protein</topology>
    </subcellularLocation>
</comment>
<gene>
    <name evidence="10" type="ORF">GCM10009716_21480</name>
</gene>
<keyword evidence="3" id="KW-1003">Cell membrane</keyword>
<name>A0ABN2P3Y5_9ACTN</name>
<dbReference type="Gene3D" id="1.10.3720.10">
    <property type="entry name" value="MetI-like"/>
    <property type="match status" value="1"/>
</dbReference>